<gene>
    <name evidence="4" type="ORF">FHX68_1289</name>
</gene>
<dbReference type="InterPro" id="IPR027381">
    <property type="entry name" value="LytR/CpsA/Psr_C"/>
</dbReference>
<feature type="domain" description="LytR/CpsA/Psr regulator C-terminal" evidence="3">
    <location>
        <begin position="87"/>
        <end position="187"/>
    </location>
</feature>
<dbReference type="Pfam" id="PF13399">
    <property type="entry name" value="LytR_C"/>
    <property type="match status" value="1"/>
</dbReference>
<keyword evidence="2" id="KW-0812">Transmembrane</keyword>
<sequence length="198" mass="20479">MPKTSPTKDRFDDLPADRGRVGAHRAENPRIRGGLVLLWSVIATVVLVALGVFGTMLATGRISLAPSPEPTVSVVPTAEPVIDTSFSVLVLNATPQSGLAAATRDTVIAAGWPADSVIDSDATTDDFPETTIYYAFPQDEGAARGLAQAIGGAVVQLSDAYQPADDPDTADVDESAAKQLVIVLGLDRTDAGQPAATP</sequence>
<keyword evidence="2" id="KW-0472">Membrane</keyword>
<evidence type="ECO:0000313" key="5">
    <source>
        <dbReference type="Proteomes" id="UP000319804"/>
    </source>
</evidence>
<dbReference type="Proteomes" id="UP000319804">
    <property type="component" value="Unassembled WGS sequence"/>
</dbReference>
<dbReference type="EMBL" id="VFPS01000002">
    <property type="protein sequence ID" value="TQM98595.1"/>
    <property type="molecule type" value="Genomic_DNA"/>
</dbReference>
<protein>
    <submittedName>
        <fullName evidence="4">LytR cell envelope-related transcriptional attenuator</fullName>
    </submittedName>
</protein>
<evidence type="ECO:0000256" key="2">
    <source>
        <dbReference type="SAM" id="Phobius"/>
    </source>
</evidence>
<evidence type="ECO:0000313" key="4">
    <source>
        <dbReference type="EMBL" id="TQM98595.1"/>
    </source>
</evidence>
<name>A0A4Y3UKK4_9MICO</name>
<keyword evidence="2" id="KW-1133">Transmembrane helix</keyword>
<organism evidence="4 5">
    <name type="scientific">Microbacterium lacticum</name>
    <dbReference type="NCBI Taxonomy" id="33885"/>
    <lineage>
        <taxon>Bacteria</taxon>
        <taxon>Bacillati</taxon>
        <taxon>Actinomycetota</taxon>
        <taxon>Actinomycetes</taxon>
        <taxon>Micrococcales</taxon>
        <taxon>Microbacteriaceae</taxon>
        <taxon>Microbacterium</taxon>
    </lineage>
</organism>
<dbReference type="OrthoDB" id="5125199at2"/>
<proteinExistence type="predicted"/>
<dbReference type="Gene3D" id="3.30.70.2390">
    <property type="match status" value="1"/>
</dbReference>
<dbReference type="AlphaFoldDB" id="A0A4Y3UKK4"/>
<evidence type="ECO:0000256" key="1">
    <source>
        <dbReference type="SAM" id="MobiDB-lite"/>
    </source>
</evidence>
<feature type="transmembrane region" description="Helical" evidence="2">
    <location>
        <begin position="35"/>
        <end position="58"/>
    </location>
</feature>
<feature type="region of interest" description="Disordered" evidence="1">
    <location>
        <begin position="1"/>
        <end position="21"/>
    </location>
</feature>
<reference evidence="4 5" key="1">
    <citation type="submission" date="2019-06" db="EMBL/GenBank/DDBJ databases">
        <title>Sequencing the genomes of 1000 actinobacteria strains.</title>
        <authorList>
            <person name="Klenk H.-P."/>
        </authorList>
    </citation>
    <scope>NUCLEOTIDE SEQUENCE [LARGE SCALE GENOMIC DNA]</scope>
    <source>
        <strain evidence="4 5">DSM 20427</strain>
    </source>
</reference>
<evidence type="ECO:0000259" key="3">
    <source>
        <dbReference type="Pfam" id="PF13399"/>
    </source>
</evidence>
<dbReference type="RefSeq" id="WP_141380471.1">
    <property type="nucleotide sequence ID" value="NZ_BJNA01000024.1"/>
</dbReference>
<keyword evidence="5" id="KW-1185">Reference proteome</keyword>
<accession>A0A4Y3UKK4</accession>
<comment type="caution">
    <text evidence="4">The sequence shown here is derived from an EMBL/GenBank/DDBJ whole genome shotgun (WGS) entry which is preliminary data.</text>
</comment>